<evidence type="ECO:0000256" key="1">
    <source>
        <dbReference type="SAM" id="MobiDB-lite"/>
    </source>
</evidence>
<sequence>MFSRFASHPSRTHTASLNPIPLGDGSMQLEFSQSPSERYIIIEHLPPFIPSQPETHFTPPYHWHSVQEETFWVRKGTMLATLEGRERVIPEGGSITIPMQAFHTFRNASDTERASIEIGLNPSTRAKDECFFRNAHSYLEDCKKANMQPNILQLLLMFHENNVIMALPGPKFIAKPLGVLMNWIGGVVLGKWLMGYSHTYKEYFHPETQ</sequence>
<dbReference type="InterPro" id="IPR011051">
    <property type="entry name" value="RmlC_Cupin_sf"/>
</dbReference>
<dbReference type="STRING" id="930990.A0A067MUD2"/>
<gene>
    <name evidence="3" type="ORF">BOTBODRAFT_31796</name>
</gene>
<dbReference type="CDD" id="cd02208">
    <property type="entry name" value="cupin_RmlC-like"/>
    <property type="match status" value="1"/>
</dbReference>
<dbReference type="SUPFAM" id="SSF51182">
    <property type="entry name" value="RmlC-like cupins"/>
    <property type="match status" value="1"/>
</dbReference>
<feature type="region of interest" description="Disordered" evidence="1">
    <location>
        <begin position="1"/>
        <end position="22"/>
    </location>
</feature>
<evidence type="ECO:0000259" key="2">
    <source>
        <dbReference type="Pfam" id="PF07883"/>
    </source>
</evidence>
<dbReference type="Gene3D" id="2.60.120.10">
    <property type="entry name" value="Jelly Rolls"/>
    <property type="match status" value="1"/>
</dbReference>
<dbReference type="InterPro" id="IPR014710">
    <property type="entry name" value="RmlC-like_jellyroll"/>
</dbReference>
<protein>
    <recommendedName>
        <fullName evidence="2">Cupin type-2 domain-containing protein</fullName>
    </recommendedName>
</protein>
<dbReference type="Pfam" id="PF07883">
    <property type="entry name" value="Cupin_2"/>
    <property type="match status" value="1"/>
</dbReference>
<dbReference type="InParanoid" id="A0A067MUD2"/>
<reference evidence="4" key="1">
    <citation type="journal article" date="2014" name="Proc. Natl. Acad. Sci. U.S.A.">
        <title>Extensive sampling of basidiomycete genomes demonstrates inadequacy of the white-rot/brown-rot paradigm for wood decay fungi.</title>
        <authorList>
            <person name="Riley R."/>
            <person name="Salamov A.A."/>
            <person name="Brown D.W."/>
            <person name="Nagy L.G."/>
            <person name="Floudas D."/>
            <person name="Held B.W."/>
            <person name="Levasseur A."/>
            <person name="Lombard V."/>
            <person name="Morin E."/>
            <person name="Otillar R."/>
            <person name="Lindquist E.A."/>
            <person name="Sun H."/>
            <person name="LaButti K.M."/>
            <person name="Schmutz J."/>
            <person name="Jabbour D."/>
            <person name="Luo H."/>
            <person name="Baker S.E."/>
            <person name="Pisabarro A.G."/>
            <person name="Walton J.D."/>
            <person name="Blanchette R.A."/>
            <person name="Henrissat B."/>
            <person name="Martin F."/>
            <person name="Cullen D."/>
            <person name="Hibbett D.S."/>
            <person name="Grigoriev I.V."/>
        </authorList>
    </citation>
    <scope>NUCLEOTIDE SEQUENCE [LARGE SCALE GENOMIC DNA]</scope>
    <source>
        <strain evidence="4">FD-172 SS1</strain>
    </source>
</reference>
<dbReference type="AlphaFoldDB" id="A0A067MUD2"/>
<dbReference type="Proteomes" id="UP000027195">
    <property type="component" value="Unassembled WGS sequence"/>
</dbReference>
<keyword evidence="4" id="KW-1185">Reference proteome</keyword>
<dbReference type="PANTHER" id="PTHR36440:SF1">
    <property type="entry name" value="PUTATIVE (AFU_ORTHOLOGUE AFUA_8G07350)-RELATED"/>
    <property type="match status" value="1"/>
</dbReference>
<dbReference type="OrthoDB" id="9976870at2759"/>
<proteinExistence type="predicted"/>
<dbReference type="InterPro" id="IPR053146">
    <property type="entry name" value="QDO-like"/>
</dbReference>
<dbReference type="InterPro" id="IPR013096">
    <property type="entry name" value="Cupin_2"/>
</dbReference>
<name>A0A067MUD2_BOTB1</name>
<accession>A0A067MUD2</accession>
<dbReference type="EMBL" id="KL198032">
    <property type="protein sequence ID" value="KDQ15472.1"/>
    <property type="molecule type" value="Genomic_DNA"/>
</dbReference>
<evidence type="ECO:0000313" key="4">
    <source>
        <dbReference type="Proteomes" id="UP000027195"/>
    </source>
</evidence>
<organism evidence="3 4">
    <name type="scientific">Botryobasidium botryosum (strain FD-172 SS1)</name>
    <dbReference type="NCBI Taxonomy" id="930990"/>
    <lineage>
        <taxon>Eukaryota</taxon>
        <taxon>Fungi</taxon>
        <taxon>Dikarya</taxon>
        <taxon>Basidiomycota</taxon>
        <taxon>Agaricomycotina</taxon>
        <taxon>Agaricomycetes</taxon>
        <taxon>Cantharellales</taxon>
        <taxon>Botryobasidiaceae</taxon>
        <taxon>Botryobasidium</taxon>
    </lineage>
</organism>
<feature type="domain" description="Cupin type-2" evidence="2">
    <location>
        <begin position="58"/>
        <end position="111"/>
    </location>
</feature>
<evidence type="ECO:0000313" key="3">
    <source>
        <dbReference type="EMBL" id="KDQ15472.1"/>
    </source>
</evidence>
<dbReference type="HOGENOM" id="CLU_089363_1_0_1"/>
<dbReference type="PANTHER" id="PTHR36440">
    <property type="entry name" value="PUTATIVE (AFU_ORTHOLOGUE AFUA_8G07350)-RELATED"/>
    <property type="match status" value="1"/>
</dbReference>